<dbReference type="STRING" id="634498.mru_1984"/>
<dbReference type="EMBL" id="CP001719">
    <property type="protein sequence ID" value="ADC47834.1"/>
    <property type="molecule type" value="Genomic_DNA"/>
</dbReference>
<dbReference type="GO" id="GO:0016020">
    <property type="term" value="C:membrane"/>
    <property type="evidence" value="ECO:0007669"/>
    <property type="project" value="UniProtKB-SubCell"/>
</dbReference>
<keyword evidence="9" id="KW-1185">Reference proteome</keyword>
<feature type="transmembrane region" description="Helical" evidence="7">
    <location>
        <begin position="200"/>
        <end position="220"/>
    </location>
</feature>
<dbReference type="HOGENOM" id="CLU_041771_3_0_2"/>
<evidence type="ECO:0000313" key="8">
    <source>
        <dbReference type="EMBL" id="ADC47834.1"/>
    </source>
</evidence>
<evidence type="ECO:0000256" key="1">
    <source>
        <dbReference type="ARBA" id="ARBA00004141"/>
    </source>
</evidence>
<feature type="transmembrane region" description="Helical" evidence="7">
    <location>
        <begin position="269"/>
        <end position="301"/>
    </location>
</feature>
<organism evidence="8 9">
    <name type="scientific">Methanobrevibacter ruminantium (strain ATCC 35063 / DSM 1093 / JCM 13430 / OCM 146 / M1)</name>
    <name type="common">Methanobacterium ruminantium</name>
    <dbReference type="NCBI Taxonomy" id="634498"/>
    <lineage>
        <taxon>Archaea</taxon>
        <taxon>Methanobacteriati</taxon>
        <taxon>Methanobacteriota</taxon>
        <taxon>Methanomada group</taxon>
        <taxon>Methanobacteria</taxon>
        <taxon>Methanobacteriales</taxon>
        <taxon>Methanobacteriaceae</taxon>
        <taxon>Methanobrevibacter</taxon>
    </lineage>
</organism>
<evidence type="ECO:0000256" key="5">
    <source>
        <dbReference type="ARBA" id="ARBA00023136"/>
    </source>
</evidence>
<dbReference type="PATRIC" id="fig|634498.28.peg.1985"/>
<dbReference type="KEGG" id="mru:mru_1984"/>
<evidence type="ECO:0000256" key="6">
    <source>
        <dbReference type="SAM" id="MobiDB-lite"/>
    </source>
</evidence>
<evidence type="ECO:0000256" key="7">
    <source>
        <dbReference type="SAM" id="Phobius"/>
    </source>
</evidence>
<proteinExistence type="inferred from homology"/>
<feature type="region of interest" description="Disordered" evidence="6">
    <location>
        <begin position="312"/>
        <end position="361"/>
    </location>
</feature>
<comment type="similarity">
    <text evidence="2">Belongs to the autoinducer-2 exporter (AI-2E) (TC 2.A.86) family.</text>
</comment>
<feature type="transmembrane region" description="Helical" evidence="7">
    <location>
        <begin position="117"/>
        <end position="135"/>
    </location>
</feature>
<comment type="subcellular location">
    <subcellularLocation>
        <location evidence="1">Membrane</location>
        <topology evidence="1">Multi-pass membrane protein</topology>
    </subcellularLocation>
</comment>
<keyword evidence="4 7" id="KW-1133">Transmembrane helix</keyword>
<evidence type="ECO:0000256" key="4">
    <source>
        <dbReference type="ARBA" id="ARBA00022989"/>
    </source>
</evidence>
<evidence type="ECO:0008006" key="10">
    <source>
        <dbReference type="Google" id="ProtNLM"/>
    </source>
</evidence>
<feature type="compositionally biased region" description="Acidic residues" evidence="6">
    <location>
        <begin position="316"/>
        <end position="326"/>
    </location>
</feature>
<dbReference type="AlphaFoldDB" id="D3E0B0"/>
<feature type="transmembrane region" description="Helical" evidence="7">
    <location>
        <begin position="226"/>
        <end position="248"/>
    </location>
</feature>
<reference evidence="8 9" key="1">
    <citation type="journal article" date="2010" name="PLoS ONE">
        <title>The genome sequence of the rumen methanogen Methanobrevibacter ruminantium reveals new possibilities for controlling ruminant methane emissions.</title>
        <authorList>
            <person name="Leahy S.C."/>
            <person name="Kelly W.J."/>
            <person name="Altermann E."/>
            <person name="Ronimus R.S."/>
            <person name="Yeoman C.J."/>
            <person name="Pacheco D.M."/>
            <person name="Li D."/>
            <person name="Kong Z."/>
            <person name="McTavish S."/>
            <person name="Sang C."/>
            <person name="Lambie S.C."/>
            <person name="Janssen P.H."/>
            <person name="Dey D."/>
            <person name="Attwood G.T."/>
        </authorList>
    </citation>
    <scope>NUCLEOTIDE SEQUENCE [LARGE SCALE GENOMIC DNA]</scope>
    <source>
        <strain evidence="9">ATCC 35063 / DSM 1093 / JCM 13430 / OCM 146 / M1</strain>
    </source>
</reference>
<feature type="transmembrane region" description="Helical" evidence="7">
    <location>
        <begin position="172"/>
        <end position="193"/>
    </location>
</feature>
<evidence type="ECO:0000256" key="2">
    <source>
        <dbReference type="ARBA" id="ARBA00009773"/>
    </source>
</evidence>
<dbReference type="PANTHER" id="PTHR21716">
    <property type="entry name" value="TRANSMEMBRANE PROTEIN"/>
    <property type="match status" value="1"/>
</dbReference>
<protein>
    <recommendedName>
        <fullName evidence="10">AI-2E family transporter</fullName>
    </recommendedName>
</protein>
<dbReference type="Proteomes" id="UP000008680">
    <property type="component" value="Chromosome"/>
</dbReference>
<gene>
    <name evidence="8" type="ordered locus">mru_1984</name>
</gene>
<name>D3E0B0_METRM</name>
<evidence type="ECO:0000313" key="9">
    <source>
        <dbReference type="Proteomes" id="UP000008680"/>
    </source>
</evidence>
<keyword evidence="3 7" id="KW-0812">Transmembrane</keyword>
<dbReference type="InterPro" id="IPR002549">
    <property type="entry name" value="AI-2E-like"/>
</dbReference>
<feature type="compositionally biased region" description="Basic and acidic residues" evidence="6">
    <location>
        <begin position="341"/>
        <end position="361"/>
    </location>
</feature>
<accession>D3E0B0</accession>
<keyword evidence="5 7" id="KW-0472">Membrane</keyword>
<sequence>MVLLGAMIAYGLTPIANKIQTKIKYPSISIFLALILVVIPLILLFAYVFYEITVFADVFFNSSDLAGMDINNALNAFVGNLPVELQGFIKPYMGSLSTGLESALSYVLAYTVKLVKGFSNVLIQLFVLICSIYYFTRDGDLIWENIFVFIPNEHKAFFDRTFYEIANVLKSIFYGHFLTAVIIGVMGGVGYYLLGYKFALFLGIITGIFQLIPIFGPWIVYWALAIYAIFVAGDIVQAVLTVLWGFVLSLSDMYIRPVLASNYADMPSLILLVGFMAGPYVFGIVGFILGPLILGVCYAVIKSLKEELEKDNWNSGDEEGSDDGDSEDVKEISDNLDEVSDDKKDSNEDSKDLDLGIEEKI</sequence>
<dbReference type="Pfam" id="PF01594">
    <property type="entry name" value="AI-2E_transport"/>
    <property type="match status" value="1"/>
</dbReference>
<dbReference type="PANTHER" id="PTHR21716:SF4">
    <property type="entry name" value="TRANSMEMBRANE PROTEIN 245"/>
    <property type="match status" value="1"/>
</dbReference>
<evidence type="ECO:0000256" key="3">
    <source>
        <dbReference type="ARBA" id="ARBA00022692"/>
    </source>
</evidence>
<dbReference type="eggNOG" id="arCOG02642">
    <property type="taxonomic scope" value="Archaea"/>
</dbReference>
<feature type="transmembrane region" description="Helical" evidence="7">
    <location>
        <begin position="28"/>
        <end position="50"/>
    </location>
</feature>